<dbReference type="InterPro" id="IPR035985">
    <property type="entry name" value="Ubiquitin-activating_enz"/>
</dbReference>
<dbReference type="NCBIfam" id="TIGR03882">
    <property type="entry name" value="cyclo_dehyd_2"/>
    <property type="match status" value="1"/>
</dbReference>
<dbReference type="Gene3D" id="3.30.40.250">
    <property type="match status" value="1"/>
</dbReference>
<dbReference type="Gene3D" id="3.90.930.60">
    <property type="match status" value="1"/>
</dbReference>
<dbReference type="SUPFAM" id="SSF69572">
    <property type="entry name" value="Activating enzymes of the ubiquitin-like proteins"/>
    <property type="match status" value="1"/>
</dbReference>
<dbReference type="EMBL" id="BAAAQN010000060">
    <property type="protein sequence ID" value="GAA2055122.1"/>
    <property type="molecule type" value="Genomic_DNA"/>
</dbReference>
<sequence length="838" mass="88658">MTTLGGRRLGFKRHLEAAVVPGEAAYLVSARGVTALRGRAIEVLAPLLDGSRTVAGIVRDAAPELSPDQVGALLGRLAEARFLAFADPGGEPGTAGGPDPRPALAYWELAGLDGATAVQAVATTPVELIEVGAVDRASVDAALAGSGLHVQGPDGAEPAALCVVLCDDYLDPRLAAIDRRRQGDGRPWLLAKTAGPDLWIGPVFRPGAGPCWHCLAQRLAELRQADLRARGATGVRLPEASIAAARAVAAQLAVLEAAKWLAGVREAGQNAVYTLDTLTLTGRHHPVTRRPQCPECGDPALVAELARRPVVPAPRPRAGLGDRALDPQDLYDRYRHLVDPISGVVRELVDQERADGFVYRCAASTNVAVPAGPGDPGALLRTLSAGKGATVLAARVGALGEAVERHCAVRQGDEAVVVGSYRDLAPAAVHPDTVQLQDPRQLADRDRWNRTHGAAHWICEPFDEDAPREWTPVWSLTGQCERLLPTALLYFHHGRPGASRQVWADSTGNAAGASLEDAIVAGFLEIVERDAVALWWYNRTRQPGIDLDDCDDPLVVRAREVCARGGRRLWALDLTADLPVSVVAAVSVAGGDRPARPMLGFGAHFDRRVALRRAVAELGQIAAVLHPVDAPASAALPPVSLCSATARPAAAVLSATAAGRLSDSGTEVPAEPVFDPVFGPISGPGSGPNSGPNPAPGQWSDSGLPPRRRGHPAADPPLEQLRWWQALGPVPPDYLRPDPDRPTRSGAEPGPHVRPPHADLRQDVEDVVEMVRAAGLELLVLDQTRPDVGMPVVKVVVPGMRPARARLAPGRLFDVPAALGRRPRPPEYRELNPVPLVI</sequence>
<reference evidence="4" key="1">
    <citation type="journal article" date="2019" name="Int. J. Syst. Evol. Microbiol.">
        <title>The Global Catalogue of Microorganisms (GCM) 10K type strain sequencing project: providing services to taxonomists for standard genome sequencing and annotation.</title>
        <authorList>
            <consortium name="The Broad Institute Genomics Platform"/>
            <consortium name="The Broad Institute Genome Sequencing Center for Infectious Disease"/>
            <person name="Wu L."/>
            <person name="Ma J."/>
        </authorList>
    </citation>
    <scope>NUCLEOTIDE SEQUENCE [LARGE SCALE GENOMIC DNA]</scope>
    <source>
        <strain evidence="4">JCM 16014</strain>
    </source>
</reference>
<dbReference type="Pfam" id="PF02624">
    <property type="entry name" value="YcaO"/>
    <property type="match status" value="2"/>
</dbReference>
<dbReference type="Proteomes" id="UP001500751">
    <property type="component" value="Unassembled WGS sequence"/>
</dbReference>
<gene>
    <name evidence="3" type="ORF">GCM10009839_74540</name>
</gene>
<comment type="caution">
    <text evidence="3">The sequence shown here is derived from an EMBL/GenBank/DDBJ whole genome shotgun (WGS) entry which is preliminary data.</text>
</comment>
<dbReference type="PANTHER" id="PTHR37809:SF1">
    <property type="entry name" value="RIBOSOMAL PROTEIN S12 METHYLTHIOTRANSFERASE ACCESSORY FACTOR YCAO"/>
    <property type="match status" value="1"/>
</dbReference>
<keyword evidence="4" id="KW-1185">Reference proteome</keyword>
<dbReference type="Gene3D" id="3.40.50.720">
    <property type="entry name" value="NAD(P)-binding Rossmann-like Domain"/>
    <property type="match status" value="1"/>
</dbReference>
<evidence type="ECO:0000256" key="1">
    <source>
        <dbReference type="SAM" id="MobiDB-lite"/>
    </source>
</evidence>
<feature type="region of interest" description="Disordered" evidence="1">
    <location>
        <begin position="661"/>
        <end position="717"/>
    </location>
</feature>
<feature type="region of interest" description="Disordered" evidence="1">
    <location>
        <begin position="729"/>
        <end position="758"/>
    </location>
</feature>
<dbReference type="InterPro" id="IPR022291">
    <property type="entry name" value="Bacteriocin_synth_cyclodeHase"/>
</dbReference>
<dbReference type="Gene3D" id="3.30.160.660">
    <property type="match status" value="1"/>
</dbReference>
<evidence type="ECO:0000313" key="4">
    <source>
        <dbReference type="Proteomes" id="UP001500751"/>
    </source>
</evidence>
<evidence type="ECO:0000313" key="3">
    <source>
        <dbReference type="EMBL" id="GAA2055122.1"/>
    </source>
</evidence>
<dbReference type="RefSeq" id="WP_344670415.1">
    <property type="nucleotide sequence ID" value="NZ_BAAAQN010000060.1"/>
</dbReference>
<dbReference type="PANTHER" id="PTHR37809">
    <property type="entry name" value="RIBOSOMAL PROTEIN S12 METHYLTHIOTRANSFERASE ACCESSORY FACTOR YCAO"/>
    <property type="match status" value="1"/>
</dbReference>
<protein>
    <recommendedName>
        <fullName evidence="2">YcaO domain-containing protein</fullName>
    </recommendedName>
</protein>
<name>A0ABP5GUY1_9ACTN</name>
<proteinExistence type="predicted"/>
<accession>A0ABP5GUY1</accession>
<dbReference type="NCBIfam" id="TIGR00702">
    <property type="entry name" value="YcaO-type kinase domain"/>
    <property type="match status" value="1"/>
</dbReference>
<dbReference type="InterPro" id="IPR003776">
    <property type="entry name" value="YcaO-like_dom"/>
</dbReference>
<organism evidence="3 4">
    <name type="scientific">Catenulispora yoronensis</name>
    <dbReference type="NCBI Taxonomy" id="450799"/>
    <lineage>
        <taxon>Bacteria</taxon>
        <taxon>Bacillati</taxon>
        <taxon>Actinomycetota</taxon>
        <taxon>Actinomycetes</taxon>
        <taxon>Catenulisporales</taxon>
        <taxon>Catenulisporaceae</taxon>
        <taxon>Catenulispora</taxon>
    </lineage>
</organism>
<evidence type="ECO:0000259" key="2">
    <source>
        <dbReference type="PROSITE" id="PS51664"/>
    </source>
</evidence>
<dbReference type="PROSITE" id="PS51664">
    <property type="entry name" value="YCAO"/>
    <property type="match status" value="1"/>
</dbReference>
<dbReference type="Gene3D" id="3.30.1330.230">
    <property type="match status" value="1"/>
</dbReference>
<feature type="domain" description="YcaO" evidence="2">
    <location>
        <begin position="386"/>
        <end position="838"/>
    </location>
</feature>